<feature type="domain" description="Dinitrogenase iron-molybdenum cofactor biosynthesis" evidence="2">
    <location>
        <begin position="14"/>
        <end position="108"/>
    </location>
</feature>
<comment type="caution">
    <text evidence="3">The sequence shown here is derived from an EMBL/GenBank/DDBJ whole genome shotgun (WGS) entry which is preliminary data.</text>
</comment>
<evidence type="ECO:0000313" key="3">
    <source>
        <dbReference type="EMBL" id="MEB4589976.1"/>
    </source>
</evidence>
<organism evidence="3 4">
    <name type="scientific">Candidatus Thiothrix phosphatis</name>
    <dbReference type="NCBI Taxonomy" id="3112415"/>
    <lineage>
        <taxon>Bacteria</taxon>
        <taxon>Pseudomonadati</taxon>
        <taxon>Pseudomonadota</taxon>
        <taxon>Gammaproteobacteria</taxon>
        <taxon>Thiotrichales</taxon>
        <taxon>Thiotrichaceae</taxon>
        <taxon>Thiothrix</taxon>
    </lineage>
</organism>
<evidence type="ECO:0000313" key="4">
    <source>
        <dbReference type="Proteomes" id="UP001308005"/>
    </source>
</evidence>
<dbReference type="InterPro" id="IPR003731">
    <property type="entry name" value="Di-Nase_FeMo-co_biosynth"/>
</dbReference>
<evidence type="ECO:0000259" key="2">
    <source>
        <dbReference type="Pfam" id="PF02579"/>
    </source>
</evidence>
<dbReference type="EMBL" id="JAYMYJ010000029">
    <property type="protein sequence ID" value="MEB4589976.1"/>
    <property type="molecule type" value="Genomic_DNA"/>
</dbReference>
<proteinExistence type="predicted"/>
<dbReference type="InterPro" id="IPR051840">
    <property type="entry name" value="NifX/NifY_domain"/>
</dbReference>
<dbReference type="RefSeq" id="WP_324693200.1">
    <property type="nucleotide sequence ID" value="NZ_JAYMYJ010000029.1"/>
</dbReference>
<keyword evidence="1" id="KW-0535">Nitrogen fixation</keyword>
<protein>
    <submittedName>
        <fullName evidence="3">NifB/NifX family molybdenum-iron cluster-binding protein</fullName>
    </submittedName>
</protein>
<gene>
    <name evidence="3" type="ORF">VSS37_03200</name>
</gene>
<reference evidence="3 4" key="2">
    <citation type="submission" date="2024-01" db="EMBL/GenBank/DDBJ databases">
        <authorList>
            <person name="Xie X."/>
        </authorList>
    </citation>
    <scope>NUCLEOTIDE SEQUENCE [LARGE SCALE GENOMIC DNA]</scope>
    <source>
        <strain evidence="3">SCUT-1</strain>
    </source>
</reference>
<evidence type="ECO:0000256" key="1">
    <source>
        <dbReference type="ARBA" id="ARBA00023231"/>
    </source>
</evidence>
<dbReference type="PANTHER" id="PTHR33937">
    <property type="entry name" value="IRON-MOLYBDENUM PROTEIN-RELATED-RELATED"/>
    <property type="match status" value="1"/>
</dbReference>
<keyword evidence="4" id="KW-1185">Reference proteome</keyword>
<sequence length="116" mass="12565">MSEAHKLAVATKDGLAISEHFGHAKEFWIYAVTPDECTFVEKREVEHYCLGNSSSKTAMEKILVTINDCEAVFVAKIGDGPTEKLAAIGVTAVADYAWETIPESLIDYVRNAGAAS</sequence>
<dbReference type="PANTHER" id="PTHR33937:SF2">
    <property type="entry name" value="DINITROGENASE IRON-MOLYBDENUM COFACTOR BIOSYNTHESIS DOMAIN-CONTAINING PROTEIN"/>
    <property type="match status" value="1"/>
</dbReference>
<dbReference type="Pfam" id="PF02579">
    <property type="entry name" value="Nitro_FeMo-Co"/>
    <property type="match status" value="1"/>
</dbReference>
<dbReference type="SUPFAM" id="SSF53146">
    <property type="entry name" value="Nitrogenase accessory factor-like"/>
    <property type="match status" value="1"/>
</dbReference>
<accession>A0ABU6CT23</accession>
<dbReference type="Gene3D" id="3.30.420.130">
    <property type="entry name" value="Dinitrogenase iron-molybdenum cofactor biosynthesis domain"/>
    <property type="match status" value="1"/>
</dbReference>
<name>A0ABU6CT23_9GAMM</name>
<reference evidence="4" key="1">
    <citation type="submission" date="2023-07" db="EMBL/GenBank/DDBJ databases">
        <title>The carbon used by Thiothrix.</title>
        <authorList>
            <person name="Chen L."/>
        </authorList>
    </citation>
    <scope>NUCLEOTIDE SEQUENCE [LARGE SCALE GENOMIC DNA]</scope>
</reference>
<dbReference type="InterPro" id="IPR036105">
    <property type="entry name" value="DiNase_FeMo-co_biosyn_sf"/>
</dbReference>
<dbReference type="InterPro" id="IPR034165">
    <property type="entry name" value="NifB_C"/>
</dbReference>
<dbReference type="Proteomes" id="UP001308005">
    <property type="component" value="Unassembled WGS sequence"/>
</dbReference>
<dbReference type="CDD" id="cd00852">
    <property type="entry name" value="NifB"/>
    <property type="match status" value="1"/>
</dbReference>